<reference evidence="5" key="1">
    <citation type="journal article" date="2023" name="Commun. Biol.">
        <title>Genome analysis of Parmales, the sister group of diatoms, reveals the evolutionary specialization of diatoms from phago-mixotrophs to photoautotrophs.</title>
        <authorList>
            <person name="Ban H."/>
            <person name="Sato S."/>
            <person name="Yoshikawa S."/>
            <person name="Yamada K."/>
            <person name="Nakamura Y."/>
            <person name="Ichinomiya M."/>
            <person name="Sato N."/>
            <person name="Blanc-Mathieu R."/>
            <person name="Endo H."/>
            <person name="Kuwata A."/>
            <person name="Ogata H."/>
        </authorList>
    </citation>
    <scope>NUCLEOTIDE SEQUENCE [LARGE SCALE GENOMIC DNA]</scope>
</reference>
<dbReference type="PANTHER" id="PTHR21240:SF28">
    <property type="entry name" value="ISO-OROTATE DECARBOXYLASE (EUROFUNG)"/>
    <property type="match status" value="1"/>
</dbReference>
<evidence type="ECO:0000313" key="5">
    <source>
        <dbReference type="Proteomes" id="UP001165065"/>
    </source>
</evidence>
<dbReference type="GO" id="GO:0005737">
    <property type="term" value="C:cytoplasm"/>
    <property type="evidence" value="ECO:0007669"/>
    <property type="project" value="TreeGrafter"/>
</dbReference>
<dbReference type="InterPro" id="IPR006680">
    <property type="entry name" value="Amidohydro-rel"/>
</dbReference>
<evidence type="ECO:0000313" key="4">
    <source>
        <dbReference type="EMBL" id="GMI22610.1"/>
    </source>
</evidence>
<evidence type="ECO:0000259" key="3">
    <source>
        <dbReference type="Pfam" id="PF04909"/>
    </source>
</evidence>
<dbReference type="InterPro" id="IPR032466">
    <property type="entry name" value="Metal_Hydrolase"/>
</dbReference>
<feature type="domain" description="Amidohydrolase-related" evidence="3">
    <location>
        <begin position="99"/>
        <end position="345"/>
    </location>
</feature>
<proteinExistence type="inferred from homology"/>
<dbReference type="AlphaFoldDB" id="A0A9W7FYB1"/>
<sequence>MASLDPQSRLYIDCYTHYAPPTLLNYLSKHCANGEAPFSGLFSKIPTLTSIDKRISYMDKISAKFQGRLVHVLVPLPWLQACPVVSNSVPLSIEACMVCNRAMATVVSLHPTYFVGVGLISTELTTSALMSTALSALSLGLSGFAVFVGPDMSHPMDDLNFWGEFYKLCEERDVGIWLHPNRPQSHSDYKVDNKGSNGSKYAIWNSYGWIYDTSVAMVHIAGGGVFERYPKIKIVGHHGGGMVKDFTDRFEVQRGNFGMKGRDWTSDLRLFYVDTASFGYQPSGVTRSREFFGEKRVCWGTDSPMDMEIPGLFHREGVRSVEDAVGEDEEARERIMGRNMEEFLGGEIVKRLRGGRGGKL</sequence>
<dbReference type="PANTHER" id="PTHR21240">
    <property type="entry name" value="2-AMINO-3-CARBOXYLMUCONATE-6-SEMIALDEHYDE DECARBOXYLASE"/>
    <property type="match status" value="1"/>
</dbReference>
<evidence type="ECO:0000256" key="1">
    <source>
        <dbReference type="ARBA" id="ARBA00023239"/>
    </source>
</evidence>
<keyword evidence="1 2" id="KW-0456">Lyase</keyword>
<dbReference type="OrthoDB" id="191270at2759"/>
<keyword evidence="2" id="KW-0210">Decarboxylase</keyword>
<name>A0A9W7FYB1_9STRA</name>
<dbReference type="Proteomes" id="UP001165065">
    <property type="component" value="Unassembled WGS sequence"/>
</dbReference>
<organism evidence="4 5">
    <name type="scientific">Triparma columacea</name>
    <dbReference type="NCBI Taxonomy" id="722753"/>
    <lineage>
        <taxon>Eukaryota</taxon>
        <taxon>Sar</taxon>
        <taxon>Stramenopiles</taxon>
        <taxon>Ochrophyta</taxon>
        <taxon>Bolidophyceae</taxon>
        <taxon>Parmales</taxon>
        <taxon>Triparmaceae</taxon>
        <taxon>Triparma</taxon>
    </lineage>
</organism>
<evidence type="ECO:0000256" key="2">
    <source>
        <dbReference type="RuleBase" id="RU366045"/>
    </source>
</evidence>
<comment type="similarity">
    <text evidence="2">Belongs to the metallo-dependent hydrolases superfamily.</text>
</comment>
<dbReference type="GO" id="GO:0016787">
    <property type="term" value="F:hydrolase activity"/>
    <property type="evidence" value="ECO:0007669"/>
    <property type="project" value="InterPro"/>
</dbReference>
<dbReference type="Pfam" id="PF04909">
    <property type="entry name" value="Amidohydro_2"/>
    <property type="match status" value="1"/>
</dbReference>
<dbReference type="EMBL" id="BRYA01000552">
    <property type="protein sequence ID" value="GMI22610.1"/>
    <property type="molecule type" value="Genomic_DNA"/>
</dbReference>
<keyword evidence="5" id="KW-1185">Reference proteome</keyword>
<gene>
    <name evidence="4" type="ORF">TrCOL_g1234</name>
</gene>
<dbReference type="SUPFAM" id="SSF51556">
    <property type="entry name" value="Metallo-dependent hydrolases"/>
    <property type="match status" value="1"/>
</dbReference>
<comment type="caution">
    <text evidence="4">The sequence shown here is derived from an EMBL/GenBank/DDBJ whole genome shotgun (WGS) entry which is preliminary data.</text>
</comment>
<accession>A0A9W7FYB1</accession>
<dbReference type="GO" id="GO:0016831">
    <property type="term" value="F:carboxy-lyase activity"/>
    <property type="evidence" value="ECO:0007669"/>
    <property type="project" value="UniProtKB-KW"/>
</dbReference>
<protein>
    <recommendedName>
        <fullName evidence="3">Amidohydrolase-related domain-containing protein</fullName>
    </recommendedName>
</protein>
<dbReference type="Gene3D" id="3.20.20.140">
    <property type="entry name" value="Metal-dependent hydrolases"/>
    <property type="match status" value="1"/>
</dbReference>
<dbReference type="InterPro" id="IPR032465">
    <property type="entry name" value="ACMSD"/>
</dbReference>
<dbReference type="GO" id="GO:0019748">
    <property type="term" value="P:secondary metabolic process"/>
    <property type="evidence" value="ECO:0007669"/>
    <property type="project" value="TreeGrafter"/>
</dbReference>